<dbReference type="OrthoDB" id="9757917at2"/>
<feature type="region of interest" description="Disordered" evidence="1">
    <location>
        <begin position="1013"/>
        <end position="1046"/>
    </location>
</feature>
<proteinExistence type="predicted"/>
<dbReference type="Pfam" id="PF18731">
    <property type="entry name" value="HEPN_Swt1"/>
    <property type="match status" value="1"/>
</dbReference>
<dbReference type="AlphaFoldDB" id="A0A2S0KFY7"/>
<evidence type="ECO:0000313" key="3">
    <source>
        <dbReference type="EMBL" id="AVM00541.1"/>
    </source>
</evidence>
<gene>
    <name evidence="3" type="ORF">C6V83_09890</name>
</gene>
<dbReference type="Pfam" id="PF04465">
    <property type="entry name" value="DUF499"/>
    <property type="match status" value="1"/>
</dbReference>
<dbReference type="InterPro" id="IPR007555">
    <property type="entry name" value="DUF499"/>
</dbReference>
<evidence type="ECO:0000313" key="4">
    <source>
        <dbReference type="Proteomes" id="UP000239814"/>
    </source>
</evidence>
<dbReference type="InterPro" id="IPR041650">
    <property type="entry name" value="HEPN_Swt1"/>
</dbReference>
<feature type="compositionally biased region" description="Polar residues" evidence="1">
    <location>
        <begin position="1026"/>
        <end position="1043"/>
    </location>
</feature>
<evidence type="ECO:0000256" key="1">
    <source>
        <dbReference type="SAM" id="MobiDB-lite"/>
    </source>
</evidence>
<evidence type="ECO:0000259" key="2">
    <source>
        <dbReference type="Pfam" id="PF18731"/>
    </source>
</evidence>
<organism evidence="3 4">
    <name type="scientific">Gordonia iterans</name>
    <dbReference type="NCBI Taxonomy" id="1004901"/>
    <lineage>
        <taxon>Bacteria</taxon>
        <taxon>Bacillati</taxon>
        <taxon>Actinomycetota</taxon>
        <taxon>Actinomycetes</taxon>
        <taxon>Mycobacteriales</taxon>
        <taxon>Gordoniaceae</taxon>
        <taxon>Gordonia</taxon>
    </lineage>
</organism>
<dbReference type="RefSeq" id="WP_105942269.1">
    <property type="nucleotide sequence ID" value="NZ_CP027433.1"/>
</dbReference>
<sequence>MALSNRDRINQAMDLLGPALNRFLTETIGPDLPPEFDGGWIELLRRAKDAHPSKEFNPDDPYDSLRMLTDGVTWKIQRGWDPIGKKLSRAQSGMATELIQVRNDLAHAKAFNNEDAQRALDTINRFLLAIGAPRDAEHVAKLRDDVRRIAYDRADTGTARRSPKLNAGSDTLPPWREILAPHPDVQKDQFNAAEFAADLYTVAMKSGGHKTEYTDPREFFARTYLTEGLRELITRNVARMTRDANASPVVNLQTNFGGGKTHSMLALWHIASDATSADLGGEVGELAYPLDELKKTIGIRRAALVGNQMEPASIDHTDGRPGIRTMWGELAWQLGGQDGYDIVAEADRASTNPGAALRELFQLYSPAVILIDEWVAYARQLVSNPELPAGDFDTQFTFAQTLTEAARAIPGIQVVISIPASSKSGDADEVSEEEVGGEHGLLALERLKKVVNRTADQWQPANAQESFEIVRRRIFSVPDAAALSEISVAAKTLVDFYRKHHADFPSETRDPEYINRIKQCYPIHPELFDRLYQDWSTLEKFQRTRGVLQLMNRVVGTLWRDQDPNALVMPGTVPLADADVVSEVTKYLDDNFKPVITTDVAGAGSVPWQVDRDNEYFGRRGTAQRLARATFMAATPGLHTAHKGAEKKRIFLGTALPGDVPGNFHSAMDMLANESTYLYTDGGRYWYDTQANTTRAARDHAAGLPEADVWAEVRRRLEALRRETGDKTFTGHHLCPESSADVPDEPSTRLVVVPMKHTHSARNTESGALKWADDVVRHVGSSNRLYKNSLVFLAADDKRARELDSAVRDYLAWKWVAENADSLGLGGQQTTQAGERRAAAGEIASARLLDAFTWGIYPVQPDGAPTFSLETTSTGGSGTDLFARTARRLSEEITTVRSSSLIRMDLSGRLAPAWEEGHVEVGRLYRYYATYPYLPRLRDENVLIDGLYSVKDDVIGWRQDGFAFADAWDAETGRYLGIHLPSHEATLHLSESTLVVKPELAEEQYERDVAEATDHDNGGAAPQEPSPETGTGQTTKPPESSAPQGHRRYFGSVALDSQFPARDFNDVQQEVLRHLIKPGVQLEIRLEIQAVAADGFDDATERTVRENSATLGFDPHSFEKD</sequence>
<dbReference type="KEGG" id="git:C6V83_09890"/>
<feature type="domain" description="Swt1-like HEPN" evidence="2">
    <location>
        <begin position="11"/>
        <end position="131"/>
    </location>
</feature>
<protein>
    <submittedName>
        <fullName evidence="3">AAA family ATPase</fullName>
    </submittedName>
</protein>
<keyword evidence="4" id="KW-1185">Reference proteome</keyword>
<dbReference type="EMBL" id="CP027433">
    <property type="protein sequence ID" value="AVM00541.1"/>
    <property type="molecule type" value="Genomic_DNA"/>
</dbReference>
<reference evidence="3 4" key="1">
    <citation type="submission" date="2018-03" db="EMBL/GenBank/DDBJ databases">
        <title>Characteristics and genome of n-alkane degrading marine bacteria Gordonia iterans isolated from crude oil contaminated in Tae-an, South Korea.</title>
        <authorList>
            <person name="Lee S.-S."/>
            <person name="Kim H."/>
        </authorList>
    </citation>
    <scope>NUCLEOTIDE SEQUENCE [LARGE SCALE GENOMIC DNA]</scope>
    <source>
        <strain evidence="3 4">Co17</strain>
    </source>
</reference>
<name>A0A2S0KFY7_9ACTN</name>
<dbReference type="Proteomes" id="UP000239814">
    <property type="component" value="Chromosome"/>
</dbReference>
<accession>A0A2S0KFY7</accession>